<sequence length="345" mass="38104">MKTSFDIPYKKSGDRLITAEEQNALTYAARKDYYLKRGTSNRNNQAAWKENTSTIRWEYVTAHADIPSFSVFTITYGRPFSSMVPTAFTQQAATNPVNIIATSEEWAYKGDQKYLTALIGFEEPKLVNYDPTEGTPVVGDTLGPKPGTYKAAKGLVGLVAVSDADTDNEQVWVIRHVGVDVDPSIIPMFEFTQILEPGYTATARRLYWDTPSETYMISGADTKEYVLFDPEEQNMFLLGERVHATLKTLPANQGGVFADAEILGEHGLHRKVRVYGDVECGEVGDTIIWTVGAAFKQHPPVRYPTDPDCVLTSAGAGASLKVCNNYGFRRNTSNASCSTSTIWCS</sequence>
<organism evidence="1">
    <name type="scientific">marine sediment metagenome</name>
    <dbReference type="NCBI Taxonomy" id="412755"/>
    <lineage>
        <taxon>unclassified sequences</taxon>
        <taxon>metagenomes</taxon>
        <taxon>ecological metagenomes</taxon>
    </lineage>
</organism>
<evidence type="ECO:0000313" key="1">
    <source>
        <dbReference type="EMBL" id="GAG54050.1"/>
    </source>
</evidence>
<dbReference type="AlphaFoldDB" id="X0YDW2"/>
<reference evidence="1" key="1">
    <citation type="journal article" date="2014" name="Front. Microbiol.">
        <title>High frequency of phylogenetically diverse reductive dehalogenase-homologous genes in deep subseafloor sedimentary metagenomes.</title>
        <authorList>
            <person name="Kawai M."/>
            <person name="Futagami T."/>
            <person name="Toyoda A."/>
            <person name="Takaki Y."/>
            <person name="Nishi S."/>
            <person name="Hori S."/>
            <person name="Arai W."/>
            <person name="Tsubouchi T."/>
            <person name="Morono Y."/>
            <person name="Uchiyama I."/>
            <person name="Ito T."/>
            <person name="Fujiyama A."/>
            <person name="Inagaki F."/>
            <person name="Takami H."/>
        </authorList>
    </citation>
    <scope>NUCLEOTIDE SEQUENCE</scope>
    <source>
        <strain evidence="1">Expedition CK06-06</strain>
    </source>
</reference>
<proteinExistence type="predicted"/>
<dbReference type="EMBL" id="BART01005788">
    <property type="protein sequence ID" value="GAG54050.1"/>
    <property type="molecule type" value="Genomic_DNA"/>
</dbReference>
<name>X0YDW2_9ZZZZ</name>
<feature type="non-terminal residue" evidence="1">
    <location>
        <position position="345"/>
    </location>
</feature>
<gene>
    <name evidence="1" type="ORF">S01H4_13115</name>
</gene>
<comment type="caution">
    <text evidence="1">The sequence shown here is derived from an EMBL/GenBank/DDBJ whole genome shotgun (WGS) entry which is preliminary data.</text>
</comment>
<accession>X0YDW2</accession>
<protein>
    <submittedName>
        <fullName evidence="1">Uncharacterized protein</fullName>
    </submittedName>
</protein>